<dbReference type="CDD" id="cd22191">
    <property type="entry name" value="DPBB_RlpA_EXP_N-like"/>
    <property type="match status" value="1"/>
</dbReference>
<dbReference type="Gene3D" id="2.40.40.10">
    <property type="entry name" value="RlpA-like domain"/>
    <property type="match status" value="1"/>
</dbReference>
<accession>A0A4Y9ZB89</accession>
<dbReference type="InterPro" id="IPR036908">
    <property type="entry name" value="RlpA-like_sf"/>
</dbReference>
<dbReference type="AlphaFoldDB" id="A0A4Y9ZB89"/>
<keyword evidence="3" id="KW-1185">Reference proteome</keyword>
<sequence>MLLTLLFLLGATVAAPLPSVELDKRTTHSGRATWFTPGLGNCGYTDNESDPVIAVSKSFYDQNGGGNCNQWIQIKNTANGKTAYGHVRDSCPGCGEYDLDLSPSVFKQLGSLDTGVLPISWHFEAKGWSP</sequence>
<dbReference type="PANTHER" id="PTHR31836">
    <property type="match status" value="1"/>
</dbReference>
<comment type="caution">
    <text evidence="2">The sequence shown here is derived from an EMBL/GenBank/DDBJ whole genome shotgun (WGS) entry which is preliminary data.</text>
</comment>
<dbReference type="PANTHER" id="PTHR31836:SF25">
    <property type="entry name" value="RLPA-LIKE PROTEIN DOUBLE-PSI BETA-BARREL DOMAIN-CONTAINING PROTEIN"/>
    <property type="match status" value="1"/>
</dbReference>
<organism evidence="2 3">
    <name type="scientific">Dentipellis fragilis</name>
    <dbReference type="NCBI Taxonomy" id="205917"/>
    <lineage>
        <taxon>Eukaryota</taxon>
        <taxon>Fungi</taxon>
        <taxon>Dikarya</taxon>
        <taxon>Basidiomycota</taxon>
        <taxon>Agaricomycotina</taxon>
        <taxon>Agaricomycetes</taxon>
        <taxon>Russulales</taxon>
        <taxon>Hericiaceae</taxon>
        <taxon>Dentipellis</taxon>
    </lineage>
</organism>
<protein>
    <recommendedName>
        <fullName evidence="4">RlpA-like protein double-psi beta-barrel domain-containing protein</fullName>
    </recommendedName>
</protein>
<evidence type="ECO:0008006" key="4">
    <source>
        <dbReference type="Google" id="ProtNLM"/>
    </source>
</evidence>
<name>A0A4Y9ZB89_9AGAM</name>
<dbReference type="STRING" id="205917.A0A4Y9ZB89"/>
<dbReference type="SUPFAM" id="SSF50685">
    <property type="entry name" value="Barwin-like endoglucanases"/>
    <property type="match status" value="1"/>
</dbReference>
<gene>
    <name evidence="2" type="ORF">EVG20_g1925</name>
</gene>
<proteinExistence type="predicted"/>
<evidence type="ECO:0000256" key="1">
    <source>
        <dbReference type="ARBA" id="ARBA00022729"/>
    </source>
</evidence>
<evidence type="ECO:0000313" key="2">
    <source>
        <dbReference type="EMBL" id="TFY71068.1"/>
    </source>
</evidence>
<dbReference type="OrthoDB" id="406505at2759"/>
<dbReference type="EMBL" id="SEOQ01000068">
    <property type="protein sequence ID" value="TFY71068.1"/>
    <property type="molecule type" value="Genomic_DNA"/>
</dbReference>
<keyword evidence="1" id="KW-0732">Signal</keyword>
<dbReference type="Proteomes" id="UP000298327">
    <property type="component" value="Unassembled WGS sequence"/>
</dbReference>
<reference evidence="2 3" key="1">
    <citation type="submission" date="2019-02" db="EMBL/GenBank/DDBJ databases">
        <title>Genome sequencing of the rare red list fungi Dentipellis fragilis.</title>
        <authorList>
            <person name="Buettner E."/>
            <person name="Kellner H."/>
        </authorList>
    </citation>
    <scope>NUCLEOTIDE SEQUENCE [LARGE SCALE GENOMIC DNA]</scope>
    <source>
        <strain evidence="2 3">DSM 105465</strain>
    </source>
</reference>
<dbReference type="InterPro" id="IPR051477">
    <property type="entry name" value="Expansin_CellWall"/>
</dbReference>
<evidence type="ECO:0000313" key="3">
    <source>
        <dbReference type="Proteomes" id="UP000298327"/>
    </source>
</evidence>